<dbReference type="Pfam" id="PF13516">
    <property type="entry name" value="LRR_6"/>
    <property type="match status" value="6"/>
</dbReference>
<proteinExistence type="predicted"/>
<reference evidence="1" key="1">
    <citation type="submission" date="2015-07" db="EMBL/GenBank/DDBJ databases">
        <title>Transcriptome Assembly of Anthurium amnicola.</title>
        <authorList>
            <person name="Suzuki J."/>
        </authorList>
    </citation>
    <scope>NUCLEOTIDE SEQUENCE</scope>
</reference>
<evidence type="ECO:0000313" key="1">
    <source>
        <dbReference type="EMBL" id="JAT46975.1"/>
    </source>
</evidence>
<dbReference type="EMBL" id="GDJX01020961">
    <property type="protein sequence ID" value="JAT46975.1"/>
    <property type="molecule type" value="Transcribed_RNA"/>
</dbReference>
<accession>A0A1D1XX56</accession>
<gene>
    <name evidence="1" type="primary">NLRC3_13</name>
    <name evidence="1" type="ORF">g.35068</name>
</gene>
<organism evidence="1">
    <name type="scientific">Anthurium amnicola</name>
    <dbReference type="NCBI Taxonomy" id="1678845"/>
    <lineage>
        <taxon>Eukaryota</taxon>
        <taxon>Viridiplantae</taxon>
        <taxon>Streptophyta</taxon>
        <taxon>Embryophyta</taxon>
        <taxon>Tracheophyta</taxon>
        <taxon>Spermatophyta</taxon>
        <taxon>Magnoliopsida</taxon>
        <taxon>Liliopsida</taxon>
        <taxon>Araceae</taxon>
        <taxon>Pothoideae</taxon>
        <taxon>Potheae</taxon>
        <taxon>Anthurium</taxon>
    </lineage>
</organism>
<dbReference type="PANTHER" id="PTHR24114:SF2">
    <property type="entry name" value="F-BOX DOMAIN-CONTAINING PROTEIN-RELATED"/>
    <property type="match status" value="1"/>
</dbReference>
<name>A0A1D1XX56_9ARAE</name>
<dbReference type="AlphaFoldDB" id="A0A1D1XX56"/>
<dbReference type="InterPro" id="IPR001611">
    <property type="entry name" value="Leu-rich_rpt"/>
</dbReference>
<dbReference type="InterPro" id="IPR032675">
    <property type="entry name" value="LRR_dom_sf"/>
</dbReference>
<dbReference type="InterPro" id="IPR052394">
    <property type="entry name" value="LRR-containing"/>
</dbReference>
<dbReference type="SUPFAM" id="SSF52047">
    <property type="entry name" value="RNI-like"/>
    <property type="match status" value="2"/>
</dbReference>
<sequence length="646" mass="72275">MFKKMPSSLGIPSLGLPRTRSLQETLSSMNKKRKGSLTNYKSIKTSTIPLDKHLTNEGHKYIASYLKFTQIQNYILKGSLHKVTDKDVDDLIKSYDGITTPVYDNLTFQDLNLSYNECKVISKLLKADKVTNIRSLRLGRNHLFGSSVKILLEALQKNTTVEILDLSFNHLTDNEAKWIGKLLKRNNTIREIYLNSNRIGSDGAKHLSKALMINNSVERLSLESNQLNSLGGIHMAEMLKVNNKLTYIHLGSNNLQLEGIKNISDSLKVNDTLTSLSLDINNILAEGAKSLGESLEVNQTLTHLYIPRNNIGSEGLKYICQSLRQNSTLVYIDLEFSGINSSDDNIEGVKELGELLENHNIPKAINLTQNNIGDEGCQEIFKGFHKNNSLESIILSHCSIGLDGVQAIAESLRLNIGLQNISLNKNPSMGVDGHKVLADALEFNTSLKGVQLDYNFAEWETIGNSVQQSLTRNHFLQKEIYHTACNILKSSRVLLNPILSQQLPLSCSTSPLMSPVMSPMMSPIMSPSMAPLMSPLMNPPLITSPMLSPPPSPKRQSIKSSKKKKIFTKLPFEIQEHIISYLDTKNVLNDEQILNIVNFSMKKSTLDSTKEQFLFKALSYYYPLTSDVKLWPTESTDQEFSSSDRI</sequence>
<dbReference type="PANTHER" id="PTHR24114">
    <property type="entry name" value="LEUCINE RICH REPEAT FAMILY PROTEIN"/>
    <property type="match status" value="1"/>
</dbReference>
<protein>
    <submittedName>
        <fullName evidence="1">Protein NLRC3</fullName>
    </submittedName>
</protein>
<dbReference type="Gene3D" id="3.80.10.10">
    <property type="entry name" value="Ribonuclease Inhibitor"/>
    <property type="match status" value="3"/>
</dbReference>
<dbReference type="SMART" id="SM00368">
    <property type="entry name" value="LRR_RI"/>
    <property type="match status" value="10"/>
</dbReference>